<dbReference type="WBParaSite" id="ES5_v2.g697.t1">
    <property type="protein sequence ID" value="ES5_v2.g697.t1"/>
    <property type="gene ID" value="ES5_v2.g697"/>
</dbReference>
<reference evidence="2" key="1">
    <citation type="submission" date="2022-11" db="UniProtKB">
        <authorList>
            <consortium name="WormBaseParasite"/>
        </authorList>
    </citation>
    <scope>IDENTIFICATION</scope>
</reference>
<sequence length="152" mass="16729">MSINLAFQAQQLKTIVQLVASVDKTDLECPESIFTTIQFLCLSGNFLEYGDTEGKQTFSLIDECVLEKKGCEHFVYICKTDLCNIDCENIAFDLTSSTSTTTTKTSQKSSSTVPPPSTTTIKATTEIENNANLQAISFHLFGLLSLTFSIIF</sequence>
<dbReference type="Proteomes" id="UP000887579">
    <property type="component" value="Unplaced"/>
</dbReference>
<accession>A0AC34GQL5</accession>
<proteinExistence type="predicted"/>
<evidence type="ECO:0000313" key="2">
    <source>
        <dbReference type="WBParaSite" id="ES5_v2.g697.t1"/>
    </source>
</evidence>
<evidence type="ECO:0000313" key="1">
    <source>
        <dbReference type="Proteomes" id="UP000887579"/>
    </source>
</evidence>
<name>A0AC34GQL5_9BILA</name>
<protein>
    <submittedName>
        <fullName evidence="2">Uncharacterized protein</fullName>
    </submittedName>
</protein>
<organism evidence="1 2">
    <name type="scientific">Panagrolaimus sp. ES5</name>
    <dbReference type="NCBI Taxonomy" id="591445"/>
    <lineage>
        <taxon>Eukaryota</taxon>
        <taxon>Metazoa</taxon>
        <taxon>Ecdysozoa</taxon>
        <taxon>Nematoda</taxon>
        <taxon>Chromadorea</taxon>
        <taxon>Rhabditida</taxon>
        <taxon>Tylenchina</taxon>
        <taxon>Panagrolaimomorpha</taxon>
        <taxon>Panagrolaimoidea</taxon>
        <taxon>Panagrolaimidae</taxon>
        <taxon>Panagrolaimus</taxon>
    </lineage>
</organism>